<feature type="compositionally biased region" description="Polar residues" evidence="1">
    <location>
        <begin position="1"/>
        <end position="20"/>
    </location>
</feature>
<sequence>MDAANTTHPRFDGGTSTNRIDATPLAKQNRRRRTGRKPAAAPELPIDAALSGDRSRMADAIATVAFLAAQGEANTIRRFVDGVADADLGTGVDLAAARIILRAFEFGWLPRDVHEAARRRVDEFAVRYLTDLMAEHRSDFPADSVDEIWQSHLDELRATRWWTAERPHFDQWADRALLTRDEALTTAMTALALLIGLPKLEQIVALPGTSRQTTAHHHVDARTLGRVRGLLAKAESTSFAEEAETLSAKAQELMTKYAIDRALLDAERTDPDLPAARRIWLETPYTDAKALLIDMVARANRARAIFVADWGFVTIVGDDPDLDAVEILSTSLLVQATRTMIDNATTEESRSRHYRKAYLTAYATRVGERLTATAEATIADAADPAHLLPALAGHRQRVDDAFATYFPTARTRGITIRSAEGWTAGTDAADRAHLDNR</sequence>
<dbReference type="RefSeq" id="WP_243655121.1">
    <property type="nucleotide sequence ID" value="NZ_SMFR01000006.1"/>
</dbReference>
<evidence type="ECO:0000256" key="1">
    <source>
        <dbReference type="SAM" id="MobiDB-lite"/>
    </source>
</evidence>
<gene>
    <name evidence="3" type="ORF">DFR71_5916</name>
</gene>
<proteinExistence type="predicted"/>
<evidence type="ECO:0000313" key="4">
    <source>
        <dbReference type="Proteomes" id="UP000294856"/>
    </source>
</evidence>
<dbReference type="STRING" id="1210063.GCA_001612665_06221"/>
<keyword evidence="4" id="KW-1185">Reference proteome</keyword>
<comment type="caution">
    <text evidence="3">The sequence shown here is derived from an EMBL/GenBank/DDBJ whole genome shotgun (WGS) entry which is preliminary data.</text>
</comment>
<dbReference type="Pfam" id="PF10979">
    <property type="entry name" value="DUF2786"/>
    <property type="match status" value="1"/>
</dbReference>
<evidence type="ECO:0000313" key="3">
    <source>
        <dbReference type="EMBL" id="TCJ93274.1"/>
    </source>
</evidence>
<accession>A0A4R1FJ15</accession>
<evidence type="ECO:0000259" key="2">
    <source>
        <dbReference type="Pfam" id="PF10979"/>
    </source>
</evidence>
<name>A0A4R1FJ15_9NOCA</name>
<dbReference type="AlphaFoldDB" id="A0A4R1FJ15"/>
<dbReference type="InterPro" id="IPR024498">
    <property type="entry name" value="DUF2786"/>
</dbReference>
<reference evidence="3 4" key="1">
    <citation type="submission" date="2019-03" db="EMBL/GenBank/DDBJ databases">
        <title>Genomic Encyclopedia of Type Strains, Phase IV (KMG-IV): sequencing the most valuable type-strain genomes for metagenomic binning, comparative biology and taxonomic classification.</title>
        <authorList>
            <person name="Goeker M."/>
        </authorList>
    </citation>
    <scope>NUCLEOTIDE SEQUENCE [LARGE SCALE GENOMIC DNA]</scope>
    <source>
        <strain evidence="3 4">DSM 44684</strain>
    </source>
</reference>
<feature type="domain" description="DUF2786" evidence="2">
    <location>
        <begin position="223"/>
        <end position="261"/>
    </location>
</feature>
<organism evidence="3 4">
    <name type="scientific">Nocardia alba</name>
    <dbReference type="NCBI Taxonomy" id="225051"/>
    <lineage>
        <taxon>Bacteria</taxon>
        <taxon>Bacillati</taxon>
        <taxon>Actinomycetota</taxon>
        <taxon>Actinomycetes</taxon>
        <taxon>Mycobacteriales</taxon>
        <taxon>Nocardiaceae</taxon>
        <taxon>Nocardia</taxon>
    </lineage>
</organism>
<dbReference type="Proteomes" id="UP000294856">
    <property type="component" value="Unassembled WGS sequence"/>
</dbReference>
<feature type="region of interest" description="Disordered" evidence="1">
    <location>
        <begin position="1"/>
        <end position="46"/>
    </location>
</feature>
<dbReference type="EMBL" id="SMFR01000006">
    <property type="protein sequence ID" value="TCJ93274.1"/>
    <property type="molecule type" value="Genomic_DNA"/>
</dbReference>
<protein>
    <submittedName>
        <fullName evidence="3">Uncharacterized protein DUF2786</fullName>
    </submittedName>
</protein>